<sequence length="666" mass="77120">EEEEGDEEEEAKGFVGMSPISPMQSPAHKAADNAFFDQHSHPQQHQQSQQQQQQQQQQGVVPVPADASPTEKEIDYEKIKRGSIIVPKSKSYNQLQSTQDFRKLQKAEPLVAPSQIMILGMTLLQLVIWMLMMRYFARQPHHPLHYPIIDLTSRVLHSVGWTPFYYGSLLGTLAVLYRSSHPGSPPWQTYRTACLSLLSCIIAIDAARVGMATCTSEIAYQLCVLAILAFILIVPFFTHARHEASNANWLRTWLWIVLLLLFFAQASVRQNIDQIVYVIFFFTLLLWTYQTIYHATFLVDDKGHFQLTNDVGFASILVSMTLLLPYLGIRFFFFFFCLFLSNKHIFLKKCSAYFMSINSWNKSPALIWTIFAVNKIIFWIVRILWEQSAMQATTSTRYLYIMFPVFFLEELIDILLVLQITFARGWWIMLLIISISHIARDSDIWYHRMFDKCAMQKLPLLLIFHNKKFHCCNCHKYSKDIVDLQHVDSVEHLTDNKHFVSSSSSTQTIQCEGKEIRLSRVILHWQMLFFCELCARAVLFMLLVIENLCDKWSIGHSLLTDNIIGKSANWALLGVVTLSMLLAIVTYIINEWLIGRRAFTSIEIFKDIVVPLTNKQKAFFHMWLYFGDDGNIWTRFWAFFGFVAMYELSVVLSAFVTPNPYNACTL</sequence>
<name>X6MTM9_RETFI</name>
<keyword evidence="2" id="KW-0812">Transmembrane</keyword>
<gene>
    <name evidence="3" type="ORF">RFI_20333</name>
</gene>
<feature type="transmembrane region" description="Helical" evidence="2">
    <location>
        <begin position="275"/>
        <end position="293"/>
    </location>
</feature>
<proteinExistence type="predicted"/>
<accession>X6MTM9</accession>
<dbReference type="AlphaFoldDB" id="X6MTM9"/>
<feature type="transmembrane region" description="Helical" evidence="2">
    <location>
        <begin position="397"/>
        <end position="418"/>
    </location>
</feature>
<feature type="region of interest" description="Disordered" evidence="1">
    <location>
        <begin position="1"/>
        <end position="74"/>
    </location>
</feature>
<feature type="transmembrane region" description="Helical" evidence="2">
    <location>
        <begin position="365"/>
        <end position="385"/>
    </location>
</feature>
<keyword evidence="4" id="KW-1185">Reference proteome</keyword>
<evidence type="ECO:0000313" key="4">
    <source>
        <dbReference type="Proteomes" id="UP000023152"/>
    </source>
</evidence>
<feature type="transmembrane region" description="Helical" evidence="2">
    <location>
        <begin position="158"/>
        <end position="177"/>
    </location>
</feature>
<feature type="transmembrane region" description="Helical" evidence="2">
    <location>
        <begin position="189"/>
        <end position="207"/>
    </location>
</feature>
<feature type="compositionally biased region" description="Acidic residues" evidence="1">
    <location>
        <begin position="1"/>
        <end position="10"/>
    </location>
</feature>
<feature type="non-terminal residue" evidence="3">
    <location>
        <position position="1"/>
    </location>
</feature>
<feature type="transmembrane region" description="Helical" evidence="2">
    <location>
        <begin position="636"/>
        <end position="656"/>
    </location>
</feature>
<evidence type="ECO:0000256" key="1">
    <source>
        <dbReference type="SAM" id="MobiDB-lite"/>
    </source>
</evidence>
<feature type="transmembrane region" description="Helical" evidence="2">
    <location>
        <begin position="313"/>
        <end position="340"/>
    </location>
</feature>
<evidence type="ECO:0000256" key="2">
    <source>
        <dbReference type="SAM" id="Phobius"/>
    </source>
</evidence>
<keyword evidence="2" id="KW-1133">Transmembrane helix</keyword>
<feature type="transmembrane region" description="Helical" evidence="2">
    <location>
        <begin position="116"/>
        <end position="137"/>
    </location>
</feature>
<feature type="transmembrane region" description="Helical" evidence="2">
    <location>
        <begin position="568"/>
        <end position="589"/>
    </location>
</feature>
<organism evidence="3 4">
    <name type="scientific">Reticulomyxa filosa</name>
    <dbReference type="NCBI Taxonomy" id="46433"/>
    <lineage>
        <taxon>Eukaryota</taxon>
        <taxon>Sar</taxon>
        <taxon>Rhizaria</taxon>
        <taxon>Retaria</taxon>
        <taxon>Foraminifera</taxon>
        <taxon>Monothalamids</taxon>
        <taxon>Reticulomyxidae</taxon>
        <taxon>Reticulomyxa</taxon>
    </lineage>
</organism>
<feature type="transmembrane region" description="Helical" evidence="2">
    <location>
        <begin position="219"/>
        <end position="238"/>
    </location>
</feature>
<feature type="transmembrane region" description="Helical" evidence="2">
    <location>
        <begin position="527"/>
        <end position="548"/>
    </location>
</feature>
<feature type="transmembrane region" description="Helical" evidence="2">
    <location>
        <begin position="250"/>
        <end position="268"/>
    </location>
</feature>
<keyword evidence="2" id="KW-0472">Membrane</keyword>
<reference evidence="3 4" key="1">
    <citation type="journal article" date="2013" name="Curr. Biol.">
        <title>The Genome of the Foraminiferan Reticulomyxa filosa.</title>
        <authorList>
            <person name="Glockner G."/>
            <person name="Hulsmann N."/>
            <person name="Schleicher M."/>
            <person name="Noegel A.A."/>
            <person name="Eichinger L."/>
            <person name="Gallinger C."/>
            <person name="Pawlowski J."/>
            <person name="Sierra R."/>
            <person name="Euteneuer U."/>
            <person name="Pillet L."/>
            <person name="Moustafa A."/>
            <person name="Platzer M."/>
            <person name="Groth M."/>
            <person name="Szafranski K."/>
            <person name="Schliwa M."/>
        </authorList>
    </citation>
    <scope>NUCLEOTIDE SEQUENCE [LARGE SCALE GENOMIC DNA]</scope>
</reference>
<dbReference type="EMBL" id="ASPP01017473">
    <property type="protein sequence ID" value="ETO17006.1"/>
    <property type="molecule type" value="Genomic_DNA"/>
</dbReference>
<protein>
    <submittedName>
        <fullName evidence="3">Uncharacterized protein</fullName>
    </submittedName>
</protein>
<comment type="caution">
    <text evidence="3">The sequence shown here is derived from an EMBL/GenBank/DDBJ whole genome shotgun (WGS) entry which is preliminary data.</text>
</comment>
<evidence type="ECO:0000313" key="3">
    <source>
        <dbReference type="EMBL" id="ETO17006.1"/>
    </source>
</evidence>
<feature type="compositionally biased region" description="Low complexity" evidence="1">
    <location>
        <begin position="41"/>
        <end position="58"/>
    </location>
</feature>
<dbReference type="Proteomes" id="UP000023152">
    <property type="component" value="Unassembled WGS sequence"/>
</dbReference>